<evidence type="ECO:0000256" key="1">
    <source>
        <dbReference type="SAM" id="Phobius"/>
    </source>
</evidence>
<dbReference type="EMBL" id="JNAX01000010">
    <property type="protein sequence ID" value="KGG20941.1"/>
    <property type="molecule type" value="Genomic_DNA"/>
</dbReference>
<protein>
    <recommendedName>
        <fullName evidence="4">DUF805 domain-containing protein</fullName>
    </recommendedName>
</protein>
<evidence type="ECO:0008006" key="4">
    <source>
        <dbReference type="Google" id="ProtNLM"/>
    </source>
</evidence>
<feature type="transmembrane region" description="Helical" evidence="1">
    <location>
        <begin position="68"/>
        <end position="85"/>
    </location>
</feature>
<dbReference type="AlphaFoldDB" id="A0A0A2C3M0"/>
<accession>A0A0A2C3M0</accession>
<dbReference type="GO" id="GO:0016020">
    <property type="term" value="C:membrane"/>
    <property type="evidence" value="ECO:0007669"/>
    <property type="project" value="InterPro"/>
</dbReference>
<organism evidence="2 3">
    <name type="scientific">Prochlorococcus marinus str. PAC1</name>
    <dbReference type="NCBI Taxonomy" id="59924"/>
    <lineage>
        <taxon>Bacteria</taxon>
        <taxon>Bacillati</taxon>
        <taxon>Cyanobacteriota</taxon>
        <taxon>Cyanophyceae</taxon>
        <taxon>Synechococcales</taxon>
        <taxon>Prochlorococcaceae</taxon>
        <taxon>Prochlorococcus</taxon>
    </lineage>
</organism>
<keyword evidence="1" id="KW-0472">Membrane</keyword>
<sequence>MNFLERVLSNYFLAWSQIFNYKDKTSRIPFWHFFILDGFIGVVVSILSNNNLANDPNDFYNIAEGYDWSYFYSIPSFLVFIALLIRRLRDIGKENLVLWAFCSFIPFYNLYIFAQPSSKNK</sequence>
<evidence type="ECO:0000313" key="2">
    <source>
        <dbReference type="EMBL" id="KGG20941.1"/>
    </source>
</evidence>
<feature type="transmembrane region" description="Helical" evidence="1">
    <location>
        <begin position="30"/>
        <end position="48"/>
    </location>
</feature>
<gene>
    <name evidence="2" type="ORF">EV03_0878</name>
</gene>
<keyword evidence="1" id="KW-0812">Transmembrane</keyword>
<feature type="transmembrane region" description="Helical" evidence="1">
    <location>
        <begin position="97"/>
        <end position="114"/>
    </location>
</feature>
<dbReference type="InterPro" id="IPR008523">
    <property type="entry name" value="DUF805"/>
</dbReference>
<dbReference type="RefSeq" id="WP_036905496.1">
    <property type="nucleotide sequence ID" value="NZ_CP138967.1"/>
</dbReference>
<name>A0A0A2C3M0_PROMR</name>
<keyword evidence="1" id="KW-1133">Transmembrane helix</keyword>
<reference evidence="3" key="1">
    <citation type="journal article" date="2014" name="Sci. Data">
        <title>Genomes of diverse isolates of the marine cyanobacterium Prochlorococcus.</title>
        <authorList>
            <person name="Biller S."/>
            <person name="Berube P."/>
            <person name="Thompson J."/>
            <person name="Kelly L."/>
            <person name="Roggensack S."/>
            <person name="Awad L."/>
            <person name="Roache-Johnson K."/>
            <person name="Ding H."/>
            <person name="Giovannoni S.J."/>
            <person name="Moore L.R."/>
            <person name="Chisholm S.W."/>
        </authorList>
    </citation>
    <scope>NUCLEOTIDE SEQUENCE [LARGE SCALE GENOMIC DNA]</scope>
    <source>
        <strain evidence="3">PAC1</strain>
    </source>
</reference>
<evidence type="ECO:0000313" key="3">
    <source>
        <dbReference type="Proteomes" id="UP000030392"/>
    </source>
</evidence>
<proteinExistence type="predicted"/>
<comment type="caution">
    <text evidence="2">The sequence shown here is derived from an EMBL/GenBank/DDBJ whole genome shotgun (WGS) entry which is preliminary data.</text>
</comment>
<dbReference type="Proteomes" id="UP000030392">
    <property type="component" value="Unassembled WGS sequence"/>
</dbReference>
<dbReference type="Pfam" id="PF05656">
    <property type="entry name" value="DUF805"/>
    <property type="match status" value="1"/>
</dbReference>